<sequence>MPGLGWNSTYGSDTLPGLSLYAKNGYALMSNGDPVWPWKSSSGWMYSARSSRNAPDDGG</sequence>
<accession>A0A0A9E476</accession>
<protein>
    <submittedName>
        <fullName evidence="1">Uncharacterized protein</fullName>
    </submittedName>
</protein>
<reference evidence="1" key="2">
    <citation type="journal article" date="2015" name="Data Brief">
        <title>Shoot transcriptome of the giant reed, Arundo donax.</title>
        <authorList>
            <person name="Barrero R.A."/>
            <person name="Guerrero F.D."/>
            <person name="Moolhuijzen P."/>
            <person name="Goolsby J.A."/>
            <person name="Tidwell J."/>
            <person name="Bellgard S.E."/>
            <person name="Bellgard M.I."/>
        </authorList>
    </citation>
    <scope>NUCLEOTIDE SEQUENCE</scope>
    <source>
        <tissue evidence="1">Shoot tissue taken approximately 20 cm above the soil surface</tissue>
    </source>
</reference>
<dbReference type="EMBL" id="GBRH01202336">
    <property type="protein sequence ID" value="JAD95559.1"/>
    <property type="molecule type" value="Transcribed_RNA"/>
</dbReference>
<evidence type="ECO:0000313" key="1">
    <source>
        <dbReference type="EMBL" id="JAD95559.1"/>
    </source>
</evidence>
<dbReference type="AlphaFoldDB" id="A0A0A9E476"/>
<reference evidence="1" key="1">
    <citation type="submission" date="2014-09" db="EMBL/GenBank/DDBJ databases">
        <authorList>
            <person name="Magalhaes I.L.F."/>
            <person name="Oliveira U."/>
            <person name="Santos F.R."/>
            <person name="Vidigal T.H.D.A."/>
            <person name="Brescovit A.D."/>
            <person name="Santos A.J."/>
        </authorList>
    </citation>
    <scope>NUCLEOTIDE SEQUENCE</scope>
    <source>
        <tissue evidence="1">Shoot tissue taken approximately 20 cm above the soil surface</tissue>
    </source>
</reference>
<proteinExistence type="predicted"/>
<organism evidence="1">
    <name type="scientific">Arundo donax</name>
    <name type="common">Giant reed</name>
    <name type="synonym">Donax arundinaceus</name>
    <dbReference type="NCBI Taxonomy" id="35708"/>
    <lineage>
        <taxon>Eukaryota</taxon>
        <taxon>Viridiplantae</taxon>
        <taxon>Streptophyta</taxon>
        <taxon>Embryophyta</taxon>
        <taxon>Tracheophyta</taxon>
        <taxon>Spermatophyta</taxon>
        <taxon>Magnoliopsida</taxon>
        <taxon>Liliopsida</taxon>
        <taxon>Poales</taxon>
        <taxon>Poaceae</taxon>
        <taxon>PACMAD clade</taxon>
        <taxon>Arundinoideae</taxon>
        <taxon>Arundineae</taxon>
        <taxon>Arundo</taxon>
    </lineage>
</organism>
<name>A0A0A9E476_ARUDO</name>